<dbReference type="KEGG" id="aco:Amico_1395"/>
<evidence type="ECO:0000256" key="6">
    <source>
        <dbReference type="ARBA" id="ARBA00047603"/>
    </source>
</evidence>
<dbReference type="InterPro" id="IPR006812">
    <property type="entry name" value="GRDA"/>
</dbReference>
<evidence type="ECO:0000256" key="3">
    <source>
        <dbReference type="ARBA" id="ARBA00023002"/>
    </source>
</evidence>
<gene>
    <name evidence="9" type="ordered locus">Amico_1395</name>
</gene>
<dbReference type="GO" id="GO:0033794">
    <property type="term" value="F:sarcosine reductase activity"/>
    <property type="evidence" value="ECO:0007669"/>
    <property type="project" value="UniProtKB-EC"/>
</dbReference>
<dbReference type="PIRSF" id="PIRSF000181">
    <property type="entry name" value="Grc_selenoprot_A"/>
    <property type="match status" value="1"/>
</dbReference>
<dbReference type="GO" id="GO:0030699">
    <property type="term" value="F:glycine reductase activity"/>
    <property type="evidence" value="ECO:0007669"/>
    <property type="project" value="UniProtKB-EC"/>
</dbReference>
<evidence type="ECO:0000256" key="4">
    <source>
        <dbReference type="ARBA" id="ARBA00025583"/>
    </source>
</evidence>
<dbReference type="AlphaFoldDB" id="D5EG30"/>
<comment type="function">
    <text evidence="4">In the first step of glycine, betaine and sarcosine reductases, the substrate is bound to component PB via a Schiff base intermediate. Then the PB-activated substrate is nucleophilically attacked by the selenol anion of component PA to transform it to a carboxymethylated selenoether and the respective amine. By action of component PC, acetyl phosphate is formed, leaving component PA in its oxidized state. Finally component PA becomes reduced by the thioredoxin system to start a new catalytic cycle of reductive deamination.</text>
</comment>
<keyword evidence="3" id="KW-0560">Oxidoreductase</keyword>
<dbReference type="STRING" id="572547.Amico_1395"/>
<keyword evidence="10" id="KW-1185">Reference proteome</keyword>
<dbReference type="Pfam" id="PF04723">
    <property type="entry name" value="GRDA"/>
    <property type="match status" value="1"/>
</dbReference>
<dbReference type="HOGENOM" id="CLU_142275_0_0_0"/>
<accession>D5EG30</accession>
<keyword evidence="2" id="KW-0712">Selenocysteine</keyword>
<evidence type="ECO:0000256" key="1">
    <source>
        <dbReference type="ARBA" id="ARBA00010866"/>
    </source>
</evidence>
<comment type="catalytic activity">
    <reaction evidence="8">
        <text>acetyl phosphate + methylamine + [thioredoxin]-disulfide + H2O = sarcosine + [thioredoxin]-dithiol + phosphate + H(+)</text>
        <dbReference type="Rhea" id="RHEA:12825"/>
        <dbReference type="Rhea" id="RHEA-COMP:10698"/>
        <dbReference type="Rhea" id="RHEA-COMP:10700"/>
        <dbReference type="ChEBI" id="CHEBI:15377"/>
        <dbReference type="ChEBI" id="CHEBI:15378"/>
        <dbReference type="ChEBI" id="CHEBI:22191"/>
        <dbReference type="ChEBI" id="CHEBI:29950"/>
        <dbReference type="ChEBI" id="CHEBI:43474"/>
        <dbReference type="ChEBI" id="CHEBI:50058"/>
        <dbReference type="ChEBI" id="CHEBI:57433"/>
        <dbReference type="ChEBI" id="CHEBI:59338"/>
        <dbReference type="EC" id="1.21.4.3"/>
    </reaction>
</comment>
<comment type="catalytic activity">
    <reaction evidence="6">
        <text>acetyl phosphate + [thioredoxin]-disulfide + NH4(+) + H2O = [thioredoxin]-dithiol + glycine + phosphate + H(+)</text>
        <dbReference type="Rhea" id="RHEA:12232"/>
        <dbReference type="Rhea" id="RHEA-COMP:10698"/>
        <dbReference type="Rhea" id="RHEA-COMP:10700"/>
        <dbReference type="ChEBI" id="CHEBI:15377"/>
        <dbReference type="ChEBI" id="CHEBI:15378"/>
        <dbReference type="ChEBI" id="CHEBI:22191"/>
        <dbReference type="ChEBI" id="CHEBI:28938"/>
        <dbReference type="ChEBI" id="CHEBI:29950"/>
        <dbReference type="ChEBI" id="CHEBI:43474"/>
        <dbReference type="ChEBI" id="CHEBI:50058"/>
        <dbReference type="ChEBI" id="CHEBI:57305"/>
        <dbReference type="EC" id="1.21.4.2"/>
    </reaction>
</comment>
<dbReference type="GO" id="GO:0030700">
    <property type="term" value="C:glycine reductase complex"/>
    <property type="evidence" value="ECO:0007669"/>
    <property type="project" value="InterPro"/>
</dbReference>
<proteinExistence type="inferred from homology"/>
<evidence type="ECO:0000256" key="2">
    <source>
        <dbReference type="ARBA" id="ARBA00022933"/>
    </source>
</evidence>
<dbReference type="GO" id="GO:0033795">
    <property type="term" value="F:betaine reductase activity"/>
    <property type="evidence" value="ECO:0007669"/>
    <property type="project" value="UniProtKB-EC"/>
</dbReference>
<evidence type="ECO:0000313" key="9">
    <source>
        <dbReference type="EMBL" id="ADE57512.1"/>
    </source>
</evidence>
<name>D5EG30_AMICL</name>
<comment type="similarity">
    <text evidence="1">Belongs to the GrdA family.</text>
</comment>
<dbReference type="EMBL" id="CP001997">
    <property type="protein sequence ID" value="ADE57512.1"/>
    <property type="molecule type" value="Genomic_DNA"/>
</dbReference>
<evidence type="ECO:0000256" key="7">
    <source>
        <dbReference type="ARBA" id="ARBA00048189"/>
    </source>
</evidence>
<dbReference type="Proteomes" id="UP000002366">
    <property type="component" value="Chromosome"/>
</dbReference>
<comment type="catalytic activity">
    <reaction evidence="7">
        <text>acetyl phosphate + trimethylamine + [thioredoxin]-disulfide + H2O = glycine betaine + [thioredoxin]-dithiol + phosphate + H(+)</text>
        <dbReference type="Rhea" id="RHEA:11848"/>
        <dbReference type="Rhea" id="RHEA-COMP:10698"/>
        <dbReference type="Rhea" id="RHEA-COMP:10700"/>
        <dbReference type="ChEBI" id="CHEBI:15377"/>
        <dbReference type="ChEBI" id="CHEBI:15378"/>
        <dbReference type="ChEBI" id="CHEBI:17750"/>
        <dbReference type="ChEBI" id="CHEBI:22191"/>
        <dbReference type="ChEBI" id="CHEBI:29950"/>
        <dbReference type="ChEBI" id="CHEBI:43474"/>
        <dbReference type="ChEBI" id="CHEBI:50058"/>
        <dbReference type="ChEBI" id="CHEBI:58389"/>
        <dbReference type="EC" id="1.21.4.4"/>
    </reaction>
</comment>
<reference evidence="9 10" key="1">
    <citation type="journal article" date="2010" name="Stand. Genomic Sci.">
        <title>Complete genome sequence of Aminobacterium colombiense type strain (ALA-1).</title>
        <authorList>
            <person name="Chertkov O."/>
            <person name="Sikorski J."/>
            <person name="Brambilla E."/>
            <person name="Lapidus A."/>
            <person name="Copeland A."/>
            <person name="Glavina Del Rio T."/>
            <person name="Nolan M."/>
            <person name="Lucas S."/>
            <person name="Tice H."/>
            <person name="Cheng J.F."/>
            <person name="Han C."/>
            <person name="Detter J.C."/>
            <person name="Bruce D."/>
            <person name="Tapia R."/>
            <person name="Goodwin L."/>
            <person name="Pitluck S."/>
            <person name="Liolios K."/>
            <person name="Ivanova N."/>
            <person name="Mavromatis K."/>
            <person name="Ovchinnikova G."/>
            <person name="Pati A."/>
            <person name="Chen A."/>
            <person name="Palaniappan K."/>
            <person name="Land M."/>
            <person name="Hauser L."/>
            <person name="Chang Y.J."/>
            <person name="Jeffries C.D."/>
            <person name="Spring S."/>
            <person name="Rohde M."/>
            <person name="Goker M."/>
            <person name="Bristow J."/>
            <person name="Eisen J.A."/>
            <person name="Markowitz V."/>
            <person name="Hugenholtz P."/>
            <person name="Kyrpides N.C."/>
            <person name="Klenk H.P."/>
        </authorList>
    </citation>
    <scope>NUCLEOTIDE SEQUENCE [LARGE SCALE GENOMIC DNA]</scope>
    <source>
        <strain evidence="10">DSM 12261 / ALA-1</strain>
    </source>
</reference>
<sequence>MDLQNQQRVKDAAEKYGAENVVVILGSSDAEGAEIYAETVTNGDPTFAGPLAGVPLGLPVYHVFEQEIRDEADEAAWEDQISMMEMVLDPEALSAAVKSMREQFSQHTL</sequence>
<evidence type="ECO:0000313" key="10">
    <source>
        <dbReference type="Proteomes" id="UP000002366"/>
    </source>
</evidence>
<evidence type="ECO:0000256" key="8">
    <source>
        <dbReference type="ARBA" id="ARBA00048720"/>
    </source>
</evidence>
<dbReference type="NCBIfam" id="NF040748">
    <property type="entry name" value="reduct_selen_A"/>
    <property type="match status" value="1"/>
</dbReference>
<organism evidence="9 10">
    <name type="scientific">Aminobacterium colombiense (strain DSM 12261 / ALA-1)</name>
    <dbReference type="NCBI Taxonomy" id="572547"/>
    <lineage>
        <taxon>Bacteria</taxon>
        <taxon>Thermotogati</taxon>
        <taxon>Synergistota</taxon>
        <taxon>Synergistia</taxon>
        <taxon>Synergistales</taxon>
        <taxon>Aminobacteriaceae</taxon>
        <taxon>Aminobacterium</taxon>
    </lineage>
</organism>
<comment type="subunit">
    <text evidence="5">Monomer. Component of the glycine, sarcosine and betaine reductase complexes, together with components B and C.</text>
</comment>
<dbReference type="eggNOG" id="ENOG50313TT">
    <property type="taxonomic scope" value="Bacteria"/>
</dbReference>
<protein>
    <submittedName>
        <fullName evidence="9">Glycine reductase complex selenoprotein A</fullName>
    </submittedName>
</protein>
<evidence type="ECO:0000256" key="5">
    <source>
        <dbReference type="ARBA" id="ARBA00025846"/>
    </source>
</evidence>